<feature type="domain" description="FAD dependent oxidoreductase" evidence="2">
    <location>
        <begin position="9"/>
        <end position="347"/>
    </location>
</feature>
<dbReference type="PANTHER" id="PTHR13847">
    <property type="entry name" value="SARCOSINE DEHYDROGENASE-RELATED"/>
    <property type="match status" value="1"/>
</dbReference>
<evidence type="ECO:0000313" key="4">
    <source>
        <dbReference type="Proteomes" id="UP001551482"/>
    </source>
</evidence>
<evidence type="ECO:0000259" key="2">
    <source>
        <dbReference type="Pfam" id="PF01266"/>
    </source>
</evidence>
<gene>
    <name evidence="3" type="ORF">AB0C36_23360</name>
</gene>
<dbReference type="PANTHER" id="PTHR13847:SF289">
    <property type="entry name" value="GLYCINE OXIDASE"/>
    <property type="match status" value="1"/>
</dbReference>
<name>A0ABV3DL00_9ACTN</name>
<dbReference type="InterPro" id="IPR036188">
    <property type="entry name" value="FAD/NAD-bd_sf"/>
</dbReference>
<keyword evidence="4" id="KW-1185">Reference proteome</keyword>
<sequence length="368" mass="38354">MNATHGTGIAVVGAGVLGCLIAREILATDPGAAVTVLDRDLVAGGATRRSAGLHFPRGATPETRAMAAESQRYYAELTAARPDLPIHRLGMTVVAPETSEPAVREVYLPEANLRRVGGAAVLPDGTALPAGAAAWAGDGCQYADVAALTQALAAELRPSAQFLEGVTVTAVASDGDGVRLTLGTGDTVAADRAVLAPGPWLAAPAWRHLVEPLGARVKKIVALHVEHPVSERDGAVVFHDEDAFLLPYRHRGHWLFSYTCPEWGVHPDTVDPALTAANRDQALDVLGRYAPGLVDRAVSGRVFCDAYAPGGIPIVRPVTDDGRVVFAGAASGSGYRFAPAIAAATVRLLAKDSPETAEVSRPERQIAT</sequence>
<protein>
    <submittedName>
        <fullName evidence="3">FAD-dependent oxidoreductase</fullName>
        <ecNumber evidence="3">1.-.-.-</ecNumber>
    </submittedName>
</protein>
<dbReference type="EC" id="1.-.-.-" evidence="3"/>
<keyword evidence="1 3" id="KW-0560">Oxidoreductase</keyword>
<dbReference type="InterPro" id="IPR006076">
    <property type="entry name" value="FAD-dep_OxRdtase"/>
</dbReference>
<dbReference type="GO" id="GO:0016491">
    <property type="term" value="F:oxidoreductase activity"/>
    <property type="evidence" value="ECO:0007669"/>
    <property type="project" value="UniProtKB-KW"/>
</dbReference>
<organism evidence="3 4">
    <name type="scientific">Streptodolium elevatio</name>
    <dbReference type="NCBI Taxonomy" id="3157996"/>
    <lineage>
        <taxon>Bacteria</taxon>
        <taxon>Bacillati</taxon>
        <taxon>Actinomycetota</taxon>
        <taxon>Actinomycetes</taxon>
        <taxon>Kitasatosporales</taxon>
        <taxon>Streptomycetaceae</taxon>
        <taxon>Streptodolium</taxon>
    </lineage>
</organism>
<accession>A0ABV3DL00</accession>
<dbReference type="Gene3D" id="3.50.50.60">
    <property type="entry name" value="FAD/NAD(P)-binding domain"/>
    <property type="match status" value="1"/>
</dbReference>
<dbReference type="Gene3D" id="3.30.9.10">
    <property type="entry name" value="D-Amino Acid Oxidase, subunit A, domain 2"/>
    <property type="match status" value="1"/>
</dbReference>
<evidence type="ECO:0000313" key="3">
    <source>
        <dbReference type="EMBL" id="MEU8136436.1"/>
    </source>
</evidence>
<proteinExistence type="predicted"/>
<dbReference type="EMBL" id="JBEZFP010000063">
    <property type="protein sequence ID" value="MEU8136436.1"/>
    <property type="molecule type" value="Genomic_DNA"/>
</dbReference>
<dbReference type="Proteomes" id="UP001551482">
    <property type="component" value="Unassembled WGS sequence"/>
</dbReference>
<evidence type="ECO:0000256" key="1">
    <source>
        <dbReference type="ARBA" id="ARBA00023002"/>
    </source>
</evidence>
<dbReference type="SUPFAM" id="SSF51905">
    <property type="entry name" value="FAD/NAD(P)-binding domain"/>
    <property type="match status" value="1"/>
</dbReference>
<reference evidence="3 4" key="1">
    <citation type="submission" date="2024-06" db="EMBL/GenBank/DDBJ databases">
        <title>The Natural Products Discovery Center: Release of the First 8490 Sequenced Strains for Exploring Actinobacteria Biosynthetic Diversity.</title>
        <authorList>
            <person name="Kalkreuter E."/>
            <person name="Kautsar S.A."/>
            <person name="Yang D."/>
            <person name="Bader C.D."/>
            <person name="Teijaro C.N."/>
            <person name="Fluegel L."/>
            <person name="Davis C.M."/>
            <person name="Simpson J.R."/>
            <person name="Lauterbach L."/>
            <person name="Steele A.D."/>
            <person name="Gui C."/>
            <person name="Meng S."/>
            <person name="Li G."/>
            <person name="Viehrig K."/>
            <person name="Ye F."/>
            <person name="Su P."/>
            <person name="Kiefer A.F."/>
            <person name="Nichols A."/>
            <person name="Cepeda A.J."/>
            <person name="Yan W."/>
            <person name="Fan B."/>
            <person name="Jiang Y."/>
            <person name="Adhikari A."/>
            <person name="Zheng C.-J."/>
            <person name="Schuster L."/>
            <person name="Cowan T.M."/>
            <person name="Smanski M.J."/>
            <person name="Chevrette M.G."/>
            <person name="De Carvalho L.P.S."/>
            <person name="Shen B."/>
        </authorList>
    </citation>
    <scope>NUCLEOTIDE SEQUENCE [LARGE SCALE GENOMIC DNA]</scope>
    <source>
        <strain evidence="3 4">NPDC048946</strain>
    </source>
</reference>
<comment type="caution">
    <text evidence="3">The sequence shown here is derived from an EMBL/GenBank/DDBJ whole genome shotgun (WGS) entry which is preliminary data.</text>
</comment>
<dbReference type="Pfam" id="PF01266">
    <property type="entry name" value="DAO"/>
    <property type="match status" value="1"/>
</dbReference>
<dbReference type="RefSeq" id="WP_358356948.1">
    <property type="nucleotide sequence ID" value="NZ_JBEZFP010000063.1"/>
</dbReference>